<evidence type="ECO:0000259" key="4">
    <source>
        <dbReference type="SMART" id="SM00797"/>
    </source>
</evidence>
<organism evidence="5 6">
    <name type="scientific">Neolewinella aurantiaca</name>
    <dbReference type="NCBI Taxonomy" id="2602767"/>
    <lineage>
        <taxon>Bacteria</taxon>
        <taxon>Pseudomonadati</taxon>
        <taxon>Bacteroidota</taxon>
        <taxon>Saprospiria</taxon>
        <taxon>Saprospirales</taxon>
        <taxon>Lewinellaceae</taxon>
        <taxon>Neolewinella</taxon>
    </lineage>
</organism>
<dbReference type="EMBL" id="VOXD01000047">
    <property type="protein sequence ID" value="TXF85419.1"/>
    <property type="molecule type" value="Genomic_DNA"/>
</dbReference>
<dbReference type="GO" id="GO:0016787">
    <property type="term" value="F:hydrolase activity"/>
    <property type="evidence" value="ECO:0007669"/>
    <property type="project" value="UniProtKB-KW"/>
</dbReference>
<gene>
    <name evidence="5" type="ORF">FUA23_20620</name>
</gene>
<name>A0A5C7FGU8_9BACT</name>
<dbReference type="Pfam" id="PF02626">
    <property type="entry name" value="CT_A_B"/>
    <property type="match status" value="1"/>
</dbReference>
<dbReference type="Proteomes" id="UP000321907">
    <property type="component" value="Unassembled WGS sequence"/>
</dbReference>
<keyword evidence="2" id="KW-0378">Hydrolase</keyword>
<evidence type="ECO:0000256" key="1">
    <source>
        <dbReference type="ARBA" id="ARBA00022741"/>
    </source>
</evidence>
<evidence type="ECO:0000313" key="6">
    <source>
        <dbReference type="Proteomes" id="UP000321907"/>
    </source>
</evidence>
<keyword evidence="3" id="KW-0067">ATP-binding</keyword>
<protein>
    <submittedName>
        <fullName evidence="5">Biotin-dependent carboxyltransferase family protein</fullName>
    </submittedName>
</protein>
<reference evidence="5 6" key="1">
    <citation type="submission" date="2019-08" db="EMBL/GenBank/DDBJ databases">
        <title>Lewinella sp. strain SSH13 Genome sequencing and assembly.</title>
        <authorList>
            <person name="Kim I."/>
        </authorList>
    </citation>
    <scope>NUCLEOTIDE SEQUENCE [LARGE SCALE GENOMIC DNA]</scope>
    <source>
        <strain evidence="5 6">SSH13</strain>
    </source>
</reference>
<keyword evidence="1" id="KW-0547">Nucleotide-binding</keyword>
<dbReference type="InterPro" id="IPR029000">
    <property type="entry name" value="Cyclophilin-like_dom_sf"/>
</dbReference>
<evidence type="ECO:0000256" key="2">
    <source>
        <dbReference type="ARBA" id="ARBA00022801"/>
    </source>
</evidence>
<dbReference type="GO" id="GO:0005524">
    <property type="term" value="F:ATP binding"/>
    <property type="evidence" value="ECO:0007669"/>
    <property type="project" value="UniProtKB-KW"/>
</dbReference>
<dbReference type="InterPro" id="IPR003778">
    <property type="entry name" value="CT_A_B"/>
</dbReference>
<dbReference type="PANTHER" id="PTHR43309:SF3">
    <property type="entry name" value="5-OXOPROLINASE SUBUNIT C"/>
    <property type="match status" value="1"/>
</dbReference>
<dbReference type="PANTHER" id="PTHR43309">
    <property type="entry name" value="5-OXOPROLINASE SUBUNIT C"/>
    <property type="match status" value="1"/>
</dbReference>
<dbReference type="InterPro" id="IPR052708">
    <property type="entry name" value="PxpC"/>
</dbReference>
<evidence type="ECO:0000313" key="5">
    <source>
        <dbReference type="EMBL" id="TXF85419.1"/>
    </source>
</evidence>
<keyword evidence="6" id="KW-1185">Reference proteome</keyword>
<dbReference type="SMART" id="SM00797">
    <property type="entry name" value="AHS2"/>
    <property type="match status" value="1"/>
</dbReference>
<proteinExistence type="predicted"/>
<comment type="caution">
    <text evidence="5">The sequence shown here is derived from an EMBL/GenBank/DDBJ whole genome shotgun (WGS) entry which is preliminary data.</text>
</comment>
<dbReference type="OrthoDB" id="9782422at2"/>
<dbReference type="AlphaFoldDB" id="A0A5C7FGU8"/>
<evidence type="ECO:0000256" key="3">
    <source>
        <dbReference type="ARBA" id="ARBA00022840"/>
    </source>
</evidence>
<dbReference type="Gene3D" id="2.40.100.10">
    <property type="entry name" value="Cyclophilin-like"/>
    <property type="match status" value="1"/>
</dbReference>
<keyword evidence="5" id="KW-0808">Transferase</keyword>
<accession>A0A5C7FGU8</accession>
<dbReference type="GO" id="GO:0016740">
    <property type="term" value="F:transferase activity"/>
    <property type="evidence" value="ECO:0007669"/>
    <property type="project" value="UniProtKB-KW"/>
</dbReference>
<feature type="domain" description="Carboxyltransferase" evidence="4">
    <location>
        <begin position="28"/>
        <end position="281"/>
    </location>
</feature>
<sequence>MAETLTLTCLKPGGGAYVVDGGRPGHRAIGVPTGGPADGRAMAEANRLLGRNPNATCLETTITGGRWLLSGSGQLAITGSDMTWRLNGRVLETYSVLYHEGDGLLTSLPARKGLRSYLAINGHWQLPHALGSAETGLPGIPRVAAGWSVDIRWDVAAGYQTDLDVYQHLPDEAFVLPVIPGPEWNWLNKQQQAKLLSYDFRVGNRSNRQGIRLEHPDFKAMGLPSMISSPVMPGTVQLTPEGPILLGPDAQTVGGYPRVLLVENPKELAVAFQVGIAQHIRLK</sequence>
<dbReference type="RefSeq" id="WP_147932674.1">
    <property type="nucleotide sequence ID" value="NZ_VOXD01000047.1"/>
</dbReference>